<dbReference type="InterPro" id="IPR040697">
    <property type="entry name" value="PulA_N1"/>
</dbReference>
<dbReference type="GO" id="GO:0051060">
    <property type="term" value="F:pullulanase activity"/>
    <property type="evidence" value="ECO:0007669"/>
    <property type="project" value="UniProtKB-EC"/>
</dbReference>
<dbReference type="Pfam" id="PF00128">
    <property type="entry name" value="Alpha-amylase"/>
    <property type="match status" value="1"/>
</dbReference>
<dbReference type="NCBIfam" id="TIGR02104">
    <property type="entry name" value="pulA_typeI"/>
    <property type="match status" value="1"/>
</dbReference>
<dbReference type="Proteomes" id="UP000310334">
    <property type="component" value="Unassembled WGS sequence"/>
</dbReference>
<name>A0A4S4C8C7_9BACI</name>
<comment type="caution">
    <text evidence="3">The sequence shown here is derived from an EMBL/GenBank/DDBJ whole genome shotgun (WGS) entry which is preliminary data.</text>
</comment>
<dbReference type="InterPro" id="IPR014756">
    <property type="entry name" value="Ig_E-set"/>
</dbReference>
<dbReference type="Pfam" id="PF02922">
    <property type="entry name" value="CBM_48"/>
    <property type="match status" value="1"/>
</dbReference>
<feature type="domain" description="Glycosyl hydrolase family 13 catalytic" evidence="2">
    <location>
        <begin position="221"/>
        <end position="609"/>
    </location>
</feature>
<dbReference type="RefSeq" id="WP_136352084.1">
    <property type="nucleotide sequence ID" value="NZ_CP046266.1"/>
</dbReference>
<reference evidence="3 4" key="1">
    <citation type="submission" date="2019-04" db="EMBL/GenBank/DDBJ databases">
        <title>Bacillus sediminilitoris sp. nov., isolated from a tidal flat sediment on the East China Sea.</title>
        <authorList>
            <person name="Wei Y."/>
            <person name="Mao H."/>
            <person name="Fang J."/>
        </authorList>
    </citation>
    <scope>NUCLEOTIDE SEQUENCE [LARGE SCALE GENOMIC DNA]</scope>
    <source>
        <strain evidence="3 4">DSL-17</strain>
    </source>
</reference>
<dbReference type="SMART" id="SM00642">
    <property type="entry name" value="Aamy"/>
    <property type="match status" value="1"/>
</dbReference>
<dbReference type="InterPro" id="IPR006047">
    <property type="entry name" value="GH13_cat_dom"/>
</dbReference>
<dbReference type="AlphaFoldDB" id="A0A4S4C8C7"/>
<dbReference type="SUPFAM" id="SSF81296">
    <property type="entry name" value="E set domains"/>
    <property type="match status" value="1"/>
</dbReference>
<dbReference type="InterPro" id="IPR013780">
    <property type="entry name" value="Glyco_hydro_b"/>
</dbReference>
<keyword evidence="4" id="KW-1185">Reference proteome</keyword>
<dbReference type="Gene3D" id="2.60.40.1180">
    <property type="entry name" value="Golgi alpha-mannosidase II"/>
    <property type="match status" value="1"/>
</dbReference>
<proteinExistence type="inferred from homology"/>
<dbReference type="InterPro" id="IPR049117">
    <property type="entry name" value="pulA_all-beta"/>
</dbReference>
<evidence type="ECO:0000259" key="2">
    <source>
        <dbReference type="SMART" id="SM00642"/>
    </source>
</evidence>
<dbReference type="Pfam" id="PF17999">
    <property type="entry name" value="PulA_N1"/>
    <property type="match status" value="1"/>
</dbReference>
<dbReference type="InterPro" id="IPR013783">
    <property type="entry name" value="Ig-like_fold"/>
</dbReference>
<dbReference type="EMBL" id="SSNT01000003">
    <property type="protein sequence ID" value="THF81999.1"/>
    <property type="molecule type" value="Genomic_DNA"/>
</dbReference>
<dbReference type="SMR" id="A0A4S4C8C7"/>
<evidence type="ECO:0000313" key="4">
    <source>
        <dbReference type="Proteomes" id="UP000310334"/>
    </source>
</evidence>
<keyword evidence="3" id="KW-0326">Glycosidase</keyword>
<gene>
    <name evidence="3" type="primary">pulA</name>
    <name evidence="3" type="ORF">E6W99_04960</name>
</gene>
<dbReference type="InterPro" id="IPR011840">
    <property type="entry name" value="PulA_typeI"/>
</dbReference>
<dbReference type="InterPro" id="IPR004193">
    <property type="entry name" value="Glyco_hydro_13_N"/>
</dbReference>
<organism evidence="3 4">
    <name type="scientific">Metabacillus sediminilitoris</name>
    <dbReference type="NCBI Taxonomy" id="2567941"/>
    <lineage>
        <taxon>Bacteria</taxon>
        <taxon>Bacillati</taxon>
        <taxon>Bacillota</taxon>
        <taxon>Bacilli</taxon>
        <taxon>Bacillales</taxon>
        <taxon>Bacillaceae</taxon>
        <taxon>Metabacillus</taxon>
    </lineage>
</organism>
<dbReference type="Gene3D" id="2.60.40.10">
    <property type="entry name" value="Immunoglobulins"/>
    <property type="match status" value="1"/>
</dbReference>
<dbReference type="Gene3D" id="3.20.20.80">
    <property type="entry name" value="Glycosidases"/>
    <property type="match status" value="1"/>
</dbReference>
<dbReference type="Gene3D" id="2.60.40.2320">
    <property type="match status" value="1"/>
</dbReference>
<evidence type="ECO:0000313" key="3">
    <source>
        <dbReference type="EMBL" id="THF81999.1"/>
    </source>
</evidence>
<dbReference type="OrthoDB" id="9761875at2"/>
<comment type="similarity">
    <text evidence="1">Belongs to the glycosyl hydrolase 13 family.</text>
</comment>
<accession>A0A4S4C8C7</accession>
<dbReference type="Pfam" id="PF21653">
    <property type="entry name" value="pulA_all-beta"/>
    <property type="match status" value="1"/>
</dbReference>
<dbReference type="PANTHER" id="PTHR43002">
    <property type="entry name" value="GLYCOGEN DEBRANCHING ENZYME"/>
    <property type="match status" value="1"/>
</dbReference>
<evidence type="ECO:0000256" key="1">
    <source>
        <dbReference type="ARBA" id="ARBA00008061"/>
    </source>
</evidence>
<dbReference type="SUPFAM" id="SSF51445">
    <property type="entry name" value="(Trans)glycosidases"/>
    <property type="match status" value="1"/>
</dbReference>
<dbReference type="CDD" id="cd11341">
    <property type="entry name" value="AmyAc_Pullulanase_LD-like"/>
    <property type="match status" value="1"/>
</dbReference>
<dbReference type="CDD" id="cd02860">
    <property type="entry name" value="E_set_Pullulanase"/>
    <property type="match status" value="1"/>
</dbReference>
<protein>
    <submittedName>
        <fullName evidence="3">Type I pullulanase</fullName>
        <ecNumber evidence="3">3.2.1.41</ecNumber>
    </submittedName>
</protein>
<dbReference type="InterPro" id="IPR017853">
    <property type="entry name" value="GH"/>
</dbReference>
<keyword evidence="3" id="KW-0378">Hydrolase</keyword>
<sequence length="708" mass="82164">MLKISRQFEAFLDRIDEIAILIPKALESPNKAFYLQINQRNEQLVIKHKMNIDTHMKYICQLSSNIQFGQTYMIVDESGNKTDLQIGAVIRTKEFDKLFEYRGNDLGAVYRKDQTIFKVWAPTATFVKVRLYQQDKKEYCTHDMVRCERGTWSITLDGNYEGYYYTYLACVNLVWCEVVDPYAIAVSINGEFGVIIDKEKTKVPPVRLPRFENKTDAVIYEIHIRDFSIHEDSGMVNKGKYEAWLENNTKNKNGDSTGISYLSELGVTHIELLPVNDFEEVDEAKPLSSYNWGYNPLHFFAPEGSYSKDPNDPYKRIIELKSVIQSLHQHNLRVIIDVVFNHVYSKEDSPFEKLVPGYYFRYDENGFASNGTGVGNDLASERLMVRKFIVDCASYWINEFDVDGFRFDLMGILDVETMSELQNKIYSLKPDAILLGEGWDLNTPLPLDKKATIHNANKIPSISFFNDQFRDVIKGSTFSVQDYGFVYGNQEKLNQMKGLIGGSPTLFTQPNQSINYVESHDNHTMWDRFLSYSSAELEEIRKMRHRFATSIVILSQGVPFIHAGQEFFRTKQSVENSYNSPDEINWLDWNSRSVHKENVEYVKGLIQLRKLHGAFRLPTAQLIKKHLAFNEHYPQLLSYQLKEVDHFGPWRFIYVVHNHHLNHPITIALPNGKWRMVVNPEKVSIHDPIDLENIININKLGTYVFYKN</sequence>
<dbReference type="EC" id="3.2.1.41" evidence="3"/>
<dbReference type="GO" id="GO:0005975">
    <property type="term" value="P:carbohydrate metabolic process"/>
    <property type="evidence" value="ECO:0007669"/>
    <property type="project" value="InterPro"/>
</dbReference>